<dbReference type="AlphaFoldDB" id="A0A2A5JJ71"/>
<comment type="caution">
    <text evidence="1">The sequence shown here is derived from an EMBL/GenBank/DDBJ whole genome shotgun (WGS) entry which is preliminary data.</text>
</comment>
<evidence type="ECO:0000313" key="2">
    <source>
        <dbReference type="Proteomes" id="UP000228621"/>
    </source>
</evidence>
<keyword evidence="2" id="KW-1185">Reference proteome</keyword>
<gene>
    <name evidence="1" type="ORF">CEX98_22535</name>
</gene>
<evidence type="ECO:0000313" key="1">
    <source>
        <dbReference type="EMBL" id="PCK29508.1"/>
    </source>
</evidence>
<dbReference type="RefSeq" id="WP_099644171.1">
    <property type="nucleotide sequence ID" value="NZ_NKHF01000208.1"/>
</dbReference>
<organism evidence="1 2">
    <name type="scientific">Pseudoalteromonas piscicida</name>
    <dbReference type="NCBI Taxonomy" id="43662"/>
    <lineage>
        <taxon>Bacteria</taxon>
        <taxon>Pseudomonadati</taxon>
        <taxon>Pseudomonadota</taxon>
        <taxon>Gammaproteobacteria</taxon>
        <taxon>Alteromonadales</taxon>
        <taxon>Pseudoalteromonadaceae</taxon>
        <taxon>Pseudoalteromonas</taxon>
    </lineage>
</organism>
<sequence>MAIVNDQCPCGAKVVVFTESDLKNLAFKHEGFQVINAEDLNTPNAETYSLFSCENCGEPLSEVVPSVIAFYHPLPIGKNHGDA</sequence>
<dbReference type="OrthoDB" id="6296072at2"/>
<protein>
    <submittedName>
        <fullName evidence="1">Uncharacterized protein</fullName>
    </submittedName>
</protein>
<dbReference type="Proteomes" id="UP000228621">
    <property type="component" value="Unassembled WGS sequence"/>
</dbReference>
<dbReference type="EMBL" id="NKHF01000208">
    <property type="protein sequence ID" value="PCK29508.1"/>
    <property type="molecule type" value="Genomic_DNA"/>
</dbReference>
<accession>A0A2A5JJ71</accession>
<proteinExistence type="predicted"/>
<name>A0A2A5JJ71_PSEO7</name>
<reference evidence="2" key="1">
    <citation type="journal article" date="2019" name="Genome Announc.">
        <title>Draft Genome Sequence of Pseudoalteromonas piscicida Strain 36Y ROTHPW, an Hypersaline Seawater Isolate from the South Coast of Sonora, Mexico.</title>
        <authorList>
            <person name="Sanchez-Diaz R."/>
            <person name="Molina-Garza Z.J."/>
            <person name="Cruz-Suarez L.E."/>
            <person name="Selvin J."/>
            <person name="Kiran G.S."/>
            <person name="Ibarra-Gamez J.C."/>
            <person name="Gomez-Gil B."/>
            <person name="Galaviz-Silva L."/>
        </authorList>
    </citation>
    <scope>NUCLEOTIDE SEQUENCE [LARGE SCALE GENOMIC DNA]</scope>
    <source>
        <strain evidence="2">36Y_RITHPW</strain>
    </source>
</reference>